<dbReference type="InterPro" id="IPR020568">
    <property type="entry name" value="Ribosomal_Su5_D2-typ_SF"/>
</dbReference>
<name>A0A6A5YZ36_9PLEO</name>
<dbReference type="EMBL" id="ML977331">
    <property type="protein sequence ID" value="KAF2112425.1"/>
    <property type="molecule type" value="Genomic_DNA"/>
</dbReference>
<protein>
    <recommendedName>
        <fullName evidence="3">Impact N-terminal domain-containing protein</fullName>
    </recommendedName>
</protein>
<evidence type="ECO:0000313" key="5">
    <source>
        <dbReference type="Proteomes" id="UP000799770"/>
    </source>
</evidence>
<dbReference type="InterPro" id="IPR036956">
    <property type="entry name" value="Impact_N_sf"/>
</dbReference>
<feature type="domain" description="Impact N-terminal" evidence="3">
    <location>
        <begin position="27"/>
        <end position="132"/>
    </location>
</feature>
<dbReference type="GO" id="GO:0006446">
    <property type="term" value="P:regulation of translational initiation"/>
    <property type="evidence" value="ECO:0007669"/>
    <property type="project" value="TreeGrafter"/>
</dbReference>
<reference evidence="4" key="1">
    <citation type="journal article" date="2020" name="Stud. Mycol.">
        <title>101 Dothideomycetes genomes: a test case for predicting lifestyles and emergence of pathogens.</title>
        <authorList>
            <person name="Haridas S."/>
            <person name="Albert R."/>
            <person name="Binder M."/>
            <person name="Bloem J."/>
            <person name="Labutti K."/>
            <person name="Salamov A."/>
            <person name="Andreopoulos B."/>
            <person name="Baker S."/>
            <person name="Barry K."/>
            <person name="Bills G."/>
            <person name="Bluhm B."/>
            <person name="Cannon C."/>
            <person name="Castanera R."/>
            <person name="Culley D."/>
            <person name="Daum C."/>
            <person name="Ezra D."/>
            <person name="Gonzalez J."/>
            <person name="Henrissat B."/>
            <person name="Kuo A."/>
            <person name="Liang C."/>
            <person name="Lipzen A."/>
            <person name="Lutzoni F."/>
            <person name="Magnuson J."/>
            <person name="Mondo S."/>
            <person name="Nolan M."/>
            <person name="Ohm R."/>
            <person name="Pangilinan J."/>
            <person name="Park H.-J."/>
            <person name="Ramirez L."/>
            <person name="Alfaro M."/>
            <person name="Sun H."/>
            <person name="Tritt A."/>
            <person name="Yoshinaga Y."/>
            <person name="Zwiers L.-H."/>
            <person name="Turgeon B."/>
            <person name="Goodwin S."/>
            <person name="Spatafora J."/>
            <person name="Crous P."/>
            <person name="Grigoriev I."/>
        </authorList>
    </citation>
    <scope>NUCLEOTIDE SEQUENCE</scope>
    <source>
        <strain evidence="4">CBS 627.86</strain>
    </source>
</reference>
<feature type="compositionally biased region" description="Polar residues" evidence="2">
    <location>
        <begin position="261"/>
        <end position="271"/>
    </location>
</feature>
<evidence type="ECO:0000259" key="3">
    <source>
        <dbReference type="Pfam" id="PF01205"/>
    </source>
</evidence>
<accession>A0A6A5YZ36</accession>
<dbReference type="PANTHER" id="PTHR16301:SF25">
    <property type="entry name" value="PROTEIN IMPACT"/>
    <property type="match status" value="1"/>
</dbReference>
<dbReference type="AlphaFoldDB" id="A0A6A5YZ36"/>
<dbReference type="SUPFAM" id="SSF54211">
    <property type="entry name" value="Ribosomal protein S5 domain 2-like"/>
    <property type="match status" value="1"/>
</dbReference>
<dbReference type="OrthoDB" id="69641at2759"/>
<dbReference type="Gene3D" id="3.30.230.30">
    <property type="entry name" value="Impact, N-terminal domain"/>
    <property type="match status" value="1"/>
</dbReference>
<evidence type="ECO:0000313" key="4">
    <source>
        <dbReference type="EMBL" id="KAF2112425.1"/>
    </source>
</evidence>
<feature type="region of interest" description="Disordered" evidence="2">
    <location>
        <begin position="241"/>
        <end position="271"/>
    </location>
</feature>
<proteinExistence type="inferred from homology"/>
<keyword evidence="5" id="KW-1185">Reference proteome</keyword>
<dbReference type="Proteomes" id="UP000799770">
    <property type="component" value="Unassembled WGS sequence"/>
</dbReference>
<dbReference type="GO" id="GO:0140469">
    <property type="term" value="P:GCN2-mediated signaling"/>
    <property type="evidence" value="ECO:0007669"/>
    <property type="project" value="TreeGrafter"/>
</dbReference>
<gene>
    <name evidence="4" type="ORF">BDV96DRAFT_498166</name>
</gene>
<evidence type="ECO:0000256" key="2">
    <source>
        <dbReference type="SAM" id="MobiDB-lite"/>
    </source>
</evidence>
<comment type="similarity">
    <text evidence="1">Belongs to the IMPACT family.</text>
</comment>
<dbReference type="InterPro" id="IPR023582">
    <property type="entry name" value="Impact"/>
</dbReference>
<evidence type="ECO:0000256" key="1">
    <source>
        <dbReference type="ARBA" id="ARBA00007665"/>
    </source>
</evidence>
<sequence length="271" mass="31400">MSVKREREESPSPAEDIFRSETIEHGRSKFIGAFSAKLSVQALQRLPEFKEAEHRIAAWRKRSRQRTLVPNQNILYDLGFDDDGERNAGARLQNILTDMDAEGVLVVARWWRGENIGTIRWTHIENVAKEAVWKYQTAARQAQKEREAKRLKQEEEHARAKLINDLQERDYNIFTMRNMLATKTAKLHDTDVVPPTPQKPMDYTKMSMEVLEKQDKARDLTIAFVLGELNKVEAEQRLIEELESTQNDWEDAKEQQEETETNGPGPSTPKQ</sequence>
<dbReference type="InterPro" id="IPR001498">
    <property type="entry name" value="Impact_N"/>
</dbReference>
<organism evidence="4 5">
    <name type="scientific">Lophiotrema nucula</name>
    <dbReference type="NCBI Taxonomy" id="690887"/>
    <lineage>
        <taxon>Eukaryota</taxon>
        <taxon>Fungi</taxon>
        <taxon>Dikarya</taxon>
        <taxon>Ascomycota</taxon>
        <taxon>Pezizomycotina</taxon>
        <taxon>Dothideomycetes</taxon>
        <taxon>Pleosporomycetidae</taxon>
        <taxon>Pleosporales</taxon>
        <taxon>Lophiotremataceae</taxon>
        <taxon>Lophiotrema</taxon>
    </lineage>
</organism>
<dbReference type="GO" id="GO:0005737">
    <property type="term" value="C:cytoplasm"/>
    <property type="evidence" value="ECO:0007669"/>
    <property type="project" value="TreeGrafter"/>
</dbReference>
<dbReference type="Pfam" id="PF01205">
    <property type="entry name" value="Impact_N"/>
    <property type="match status" value="1"/>
</dbReference>
<dbReference type="PANTHER" id="PTHR16301">
    <property type="entry name" value="IMPACT-RELATED"/>
    <property type="match status" value="1"/>
</dbReference>